<dbReference type="SUPFAM" id="SSF50182">
    <property type="entry name" value="Sm-like ribonucleoproteins"/>
    <property type="match status" value="1"/>
</dbReference>
<protein>
    <recommendedName>
        <fullName evidence="3">LSM domain-containing protein</fullName>
    </recommendedName>
</protein>
<dbReference type="EMBL" id="BMAU01021382">
    <property type="protein sequence ID" value="GFY27951.1"/>
    <property type="molecule type" value="Genomic_DNA"/>
</dbReference>
<dbReference type="Proteomes" id="UP000887159">
    <property type="component" value="Unassembled WGS sequence"/>
</dbReference>
<reference evidence="1" key="1">
    <citation type="submission" date="2020-08" db="EMBL/GenBank/DDBJ databases">
        <title>Multicomponent nature underlies the extraordinary mechanical properties of spider dragline silk.</title>
        <authorList>
            <person name="Kono N."/>
            <person name="Nakamura H."/>
            <person name="Mori M."/>
            <person name="Yoshida Y."/>
            <person name="Ohtoshi R."/>
            <person name="Malay A.D."/>
            <person name="Moran D.A.P."/>
            <person name="Tomita M."/>
            <person name="Numata K."/>
            <person name="Arakawa K."/>
        </authorList>
    </citation>
    <scope>NUCLEOTIDE SEQUENCE</scope>
</reference>
<dbReference type="InterPro" id="IPR010920">
    <property type="entry name" value="LSM_dom_sf"/>
</dbReference>
<dbReference type="AlphaFoldDB" id="A0A8X6W4Z4"/>
<sequence>METGILFANIQREGLESLLGQRVQINFNFDKKLIFSGYFRSFDARLNVELTEVVNLLTGNSFGSGKFNSQNILYIRKDPLEYDHFFIRMDKK</sequence>
<dbReference type="Gene3D" id="2.30.30.100">
    <property type="match status" value="1"/>
</dbReference>
<organism evidence="1 2">
    <name type="scientific">Trichonephila clavipes</name>
    <name type="common">Golden silk orbweaver</name>
    <name type="synonym">Nephila clavipes</name>
    <dbReference type="NCBI Taxonomy" id="2585209"/>
    <lineage>
        <taxon>Eukaryota</taxon>
        <taxon>Metazoa</taxon>
        <taxon>Ecdysozoa</taxon>
        <taxon>Arthropoda</taxon>
        <taxon>Chelicerata</taxon>
        <taxon>Arachnida</taxon>
        <taxon>Araneae</taxon>
        <taxon>Araneomorphae</taxon>
        <taxon>Entelegynae</taxon>
        <taxon>Araneoidea</taxon>
        <taxon>Nephilidae</taxon>
        <taxon>Trichonephila</taxon>
    </lineage>
</organism>
<keyword evidence="2" id="KW-1185">Reference proteome</keyword>
<name>A0A8X6W4Z4_TRICX</name>
<proteinExistence type="predicted"/>
<evidence type="ECO:0008006" key="3">
    <source>
        <dbReference type="Google" id="ProtNLM"/>
    </source>
</evidence>
<evidence type="ECO:0000313" key="1">
    <source>
        <dbReference type="EMBL" id="GFY27951.1"/>
    </source>
</evidence>
<accession>A0A8X6W4Z4</accession>
<comment type="caution">
    <text evidence="1">The sequence shown here is derived from an EMBL/GenBank/DDBJ whole genome shotgun (WGS) entry which is preliminary data.</text>
</comment>
<gene>
    <name evidence="1" type="ORF">TNCV_4563051</name>
</gene>
<evidence type="ECO:0000313" key="2">
    <source>
        <dbReference type="Proteomes" id="UP000887159"/>
    </source>
</evidence>